<comment type="caution">
    <text evidence="4">The sequence shown here is derived from an EMBL/GenBank/DDBJ whole genome shotgun (WGS) entry which is preliminary data.</text>
</comment>
<dbReference type="PANTHER" id="PTHR31896">
    <property type="entry name" value="FAMILY REGULATORY PROTEIN, PUTATIVE (AFU_ORTHOLOGUE AFUA_3G14730)-RELATED"/>
    <property type="match status" value="1"/>
</dbReference>
<keyword evidence="5" id="KW-1185">Reference proteome</keyword>
<keyword evidence="3" id="KW-0012">Acyltransferase</keyword>
<dbReference type="Pfam" id="PF02458">
    <property type="entry name" value="Transferase"/>
    <property type="match status" value="1"/>
</dbReference>
<organism evidence="4 5">
    <name type="scientific">Carex littledalei</name>
    <dbReference type="NCBI Taxonomy" id="544730"/>
    <lineage>
        <taxon>Eukaryota</taxon>
        <taxon>Viridiplantae</taxon>
        <taxon>Streptophyta</taxon>
        <taxon>Embryophyta</taxon>
        <taxon>Tracheophyta</taxon>
        <taxon>Spermatophyta</taxon>
        <taxon>Magnoliopsida</taxon>
        <taxon>Liliopsida</taxon>
        <taxon>Poales</taxon>
        <taxon>Cyperaceae</taxon>
        <taxon>Cyperoideae</taxon>
        <taxon>Cariceae</taxon>
        <taxon>Carex</taxon>
        <taxon>Carex subgen. Euthyceras</taxon>
    </lineage>
</organism>
<dbReference type="Proteomes" id="UP000623129">
    <property type="component" value="Unassembled WGS sequence"/>
</dbReference>
<dbReference type="Gene3D" id="3.30.559.10">
    <property type="entry name" value="Chloramphenicol acetyltransferase-like domain"/>
    <property type="match status" value="2"/>
</dbReference>
<comment type="similarity">
    <text evidence="1">Belongs to the plant acyltransferase family.</text>
</comment>
<reference evidence="4" key="1">
    <citation type="submission" date="2020-01" db="EMBL/GenBank/DDBJ databases">
        <title>Genome sequence of Kobresia littledalei, the first chromosome-level genome in the family Cyperaceae.</title>
        <authorList>
            <person name="Qu G."/>
        </authorList>
    </citation>
    <scope>NUCLEOTIDE SEQUENCE</scope>
    <source>
        <strain evidence="4">C.B.Clarke</strain>
        <tissue evidence="4">Leaf</tissue>
    </source>
</reference>
<dbReference type="AlphaFoldDB" id="A0A833W307"/>
<dbReference type="InterPro" id="IPR051283">
    <property type="entry name" value="Sec_Metabolite_Acyltrans"/>
</dbReference>
<evidence type="ECO:0000313" key="4">
    <source>
        <dbReference type="EMBL" id="KAF3341504.1"/>
    </source>
</evidence>
<sequence>MPSPSPAVRTVKTYAVTPRPNHQAPRQLHLSVWDTAMLSTHSIQKGLLFKNPSDLSLEQIIDRLRSSLEEALFHYYPLSGRIRAVTCEESGVTCHVEVGCEGEGAEFVHAVADGIGIADVVGADGQDLPEFLKEFFPLDLAVNFDGSTNPLVAVQVTELIDGIFIGYAFNHVIGDGTSFWMFFNAWAEIARCKAAGKEVVLSQLPVHDKWFIGGYGEPPIKLPYSSPAEFVVRFTPPPLRERMFHFSSESLAKLKARANQECGKGIISTFQALSALMWRCIIRARRYAPDQKTSCRLAIQNRARLQPPLSANYFGNSIYAAGTTTTAGELLKNNLGWAAWLAHQVVANHTDSAIRDMVHNYMANPIVFNLNFFDIHSIMMGSSPRFDMYGCDFGWGKAVAARSGSANKFDGKVSAYPGWEGGGSIDLEVCLLPEYMSALERDEEFLAVVSPPVELGVLLGTSSK</sequence>
<dbReference type="PANTHER" id="PTHR31896:SF12">
    <property type="entry name" value="HXXXD-TYPE ACYL-TRANSFERASE FAMILY PROTEIN"/>
    <property type="match status" value="1"/>
</dbReference>
<dbReference type="OrthoDB" id="1862401at2759"/>
<accession>A0A833W307</accession>
<dbReference type="FunFam" id="3.30.559.10:FF:000008">
    <property type="entry name" value="Tryptamine hydroxycinnamoyl transferase"/>
    <property type="match status" value="1"/>
</dbReference>
<keyword evidence="2 4" id="KW-0808">Transferase</keyword>
<dbReference type="GO" id="GO:0016747">
    <property type="term" value="F:acyltransferase activity, transferring groups other than amino-acyl groups"/>
    <property type="evidence" value="ECO:0007669"/>
    <property type="project" value="UniProtKB-ARBA"/>
</dbReference>
<dbReference type="EMBL" id="SWLB01000001">
    <property type="protein sequence ID" value="KAF3341504.1"/>
    <property type="molecule type" value="Genomic_DNA"/>
</dbReference>
<evidence type="ECO:0000256" key="2">
    <source>
        <dbReference type="ARBA" id="ARBA00022679"/>
    </source>
</evidence>
<dbReference type="InterPro" id="IPR023213">
    <property type="entry name" value="CAT-like_dom_sf"/>
</dbReference>
<evidence type="ECO:0000313" key="5">
    <source>
        <dbReference type="Proteomes" id="UP000623129"/>
    </source>
</evidence>
<protein>
    <submittedName>
        <fullName evidence="4">Acetyltransferase</fullName>
    </submittedName>
</protein>
<gene>
    <name evidence="4" type="ORF">FCM35_KLT00142</name>
</gene>
<evidence type="ECO:0000256" key="3">
    <source>
        <dbReference type="ARBA" id="ARBA00023315"/>
    </source>
</evidence>
<name>A0A833W307_9POAL</name>
<evidence type="ECO:0000256" key="1">
    <source>
        <dbReference type="ARBA" id="ARBA00009861"/>
    </source>
</evidence>
<proteinExistence type="inferred from homology"/>